<proteinExistence type="predicted"/>
<name>A0A8J2SSY6_9STRA</name>
<evidence type="ECO:0000313" key="1">
    <source>
        <dbReference type="EMBL" id="CAH0373772.1"/>
    </source>
</evidence>
<dbReference type="OrthoDB" id="5959761at2759"/>
<dbReference type="Proteomes" id="UP000789595">
    <property type="component" value="Unassembled WGS sequence"/>
</dbReference>
<comment type="caution">
    <text evidence="1">The sequence shown here is derived from an EMBL/GenBank/DDBJ whole genome shotgun (WGS) entry which is preliminary data.</text>
</comment>
<organism evidence="1 2">
    <name type="scientific">Pelagomonas calceolata</name>
    <dbReference type="NCBI Taxonomy" id="35677"/>
    <lineage>
        <taxon>Eukaryota</taxon>
        <taxon>Sar</taxon>
        <taxon>Stramenopiles</taxon>
        <taxon>Ochrophyta</taxon>
        <taxon>Pelagophyceae</taxon>
        <taxon>Pelagomonadales</taxon>
        <taxon>Pelagomonadaceae</taxon>
        <taxon>Pelagomonas</taxon>
    </lineage>
</organism>
<feature type="non-terminal residue" evidence="1">
    <location>
        <position position="1"/>
    </location>
</feature>
<keyword evidence="2" id="KW-1185">Reference proteome</keyword>
<sequence length="543" mass="56366">RDRRPEPGRAAICGRVRPRGHASVARGDSEGGSARSNRAAMRLPYLLAAGAALGAADDGAPRAQTQGKERNPPAWPAAVRVVAPAQCAEISAADAGAALLLLPGVYDCSISLPSRSTAAGLGTDRDDVLLKRCVGDAASSAENLRVDGDWRGPRSVRRVAVAGDLSSSSFMADANITGGVRLGAARAFAARSSSLQSSRSVEVDAKGWFSSSKRDPAPISGGGVNVVLAGVAGGPNATVPRGAAPGVAYAVSEAPRAVDKPYIIRHGPDFFLVKPEPLLSKTGCCATDAERIPFQNVYVARPERTEDVREKLLQGLHVVLTPGTYELEDGLELNHAGQILLGVGAAIVRAPSDGEPACRVRGPAAVVAGVTVQGARYPKGDTALIRWEGSDGLLADVVVNVDGDANAKTGVAIHADGVVLDHVTVERRPPGHLDVGISLEGNNAVAYAINVKHVEQDGVRWRGEDGHAFALNVDLPRDALIDFQNGGYVGYAVGDFVKRHSARGVAVYAAFDGDVRVRTAVRRSASPNVTLASVASVFTEGRG</sequence>
<protein>
    <submittedName>
        <fullName evidence="1">Uncharacterized protein</fullName>
    </submittedName>
</protein>
<dbReference type="AlphaFoldDB" id="A0A8J2SSY6"/>
<evidence type="ECO:0000313" key="2">
    <source>
        <dbReference type="Proteomes" id="UP000789595"/>
    </source>
</evidence>
<reference evidence="1" key="1">
    <citation type="submission" date="2021-11" db="EMBL/GenBank/DDBJ databases">
        <authorList>
            <consortium name="Genoscope - CEA"/>
            <person name="William W."/>
        </authorList>
    </citation>
    <scope>NUCLEOTIDE SEQUENCE</scope>
</reference>
<dbReference type="EMBL" id="CAKKNE010000004">
    <property type="protein sequence ID" value="CAH0373772.1"/>
    <property type="molecule type" value="Genomic_DNA"/>
</dbReference>
<accession>A0A8J2SSY6</accession>
<gene>
    <name evidence="1" type="ORF">PECAL_4P10090</name>
</gene>
<feature type="non-terminal residue" evidence="1">
    <location>
        <position position="543"/>
    </location>
</feature>